<accession>A0AAQ3NJE6</accession>
<dbReference type="EMBL" id="CP144696">
    <property type="protein sequence ID" value="WVZ10086.1"/>
    <property type="molecule type" value="Genomic_DNA"/>
</dbReference>
<name>A0AAQ3NJE6_VIGMU</name>
<sequence length="200" mass="22572">MMVVAHTGKSLTTIFTSSTLVSEHNFHGFGAEPDAFVSKSPSVTMAAFSKKRNWSVCSILEASGVSSYKEPTLYGSCIFLFFIDATITWKIWTMGLPKLFLYLYLLVPDMNTIMATIIETEHIPYATLRLTSSCKYTSTVTAARVPKLMKKKNLLKKYAIWDFSFSSFSSNWSEPNPETLDFRPPVPSAIRYSDKYKIPI</sequence>
<keyword evidence="2" id="KW-1185">Reference proteome</keyword>
<dbReference type="Proteomes" id="UP001374535">
    <property type="component" value="Chromosome 5"/>
</dbReference>
<protein>
    <submittedName>
        <fullName evidence="1">Uncharacterized protein</fullName>
    </submittedName>
</protein>
<gene>
    <name evidence="1" type="ORF">V8G54_014616</name>
</gene>
<reference evidence="1 2" key="1">
    <citation type="journal article" date="2023" name="Life. Sci Alliance">
        <title>Evolutionary insights into 3D genome organization and epigenetic landscape of Vigna mungo.</title>
        <authorList>
            <person name="Junaid A."/>
            <person name="Singh B."/>
            <person name="Bhatia S."/>
        </authorList>
    </citation>
    <scope>NUCLEOTIDE SEQUENCE [LARGE SCALE GENOMIC DNA]</scope>
    <source>
        <strain evidence="1">Urdbean</strain>
    </source>
</reference>
<organism evidence="1 2">
    <name type="scientific">Vigna mungo</name>
    <name type="common">Black gram</name>
    <name type="synonym">Phaseolus mungo</name>
    <dbReference type="NCBI Taxonomy" id="3915"/>
    <lineage>
        <taxon>Eukaryota</taxon>
        <taxon>Viridiplantae</taxon>
        <taxon>Streptophyta</taxon>
        <taxon>Embryophyta</taxon>
        <taxon>Tracheophyta</taxon>
        <taxon>Spermatophyta</taxon>
        <taxon>Magnoliopsida</taxon>
        <taxon>eudicotyledons</taxon>
        <taxon>Gunneridae</taxon>
        <taxon>Pentapetalae</taxon>
        <taxon>rosids</taxon>
        <taxon>fabids</taxon>
        <taxon>Fabales</taxon>
        <taxon>Fabaceae</taxon>
        <taxon>Papilionoideae</taxon>
        <taxon>50 kb inversion clade</taxon>
        <taxon>NPAAA clade</taxon>
        <taxon>indigoferoid/millettioid clade</taxon>
        <taxon>Phaseoleae</taxon>
        <taxon>Vigna</taxon>
    </lineage>
</organism>
<dbReference type="AlphaFoldDB" id="A0AAQ3NJE6"/>
<evidence type="ECO:0000313" key="1">
    <source>
        <dbReference type="EMBL" id="WVZ10086.1"/>
    </source>
</evidence>
<evidence type="ECO:0000313" key="2">
    <source>
        <dbReference type="Proteomes" id="UP001374535"/>
    </source>
</evidence>
<proteinExistence type="predicted"/>